<dbReference type="SUPFAM" id="SSF53383">
    <property type="entry name" value="PLP-dependent transferases"/>
    <property type="match status" value="1"/>
</dbReference>
<dbReference type="OrthoDB" id="9774495at2"/>
<dbReference type="PANTHER" id="PTHR48097">
    <property type="entry name" value="L-THREONINE ALDOLASE-RELATED"/>
    <property type="match status" value="1"/>
</dbReference>
<dbReference type="CDD" id="cd06502">
    <property type="entry name" value="TA_like"/>
    <property type="match status" value="1"/>
</dbReference>
<evidence type="ECO:0000313" key="11">
    <source>
        <dbReference type="Proteomes" id="UP000189339"/>
    </source>
</evidence>
<evidence type="ECO:0000256" key="5">
    <source>
        <dbReference type="ARBA" id="ARBA00023239"/>
    </source>
</evidence>
<dbReference type="EMBL" id="MSCW01000005">
    <property type="protein sequence ID" value="ONF43954.1"/>
    <property type="molecule type" value="Genomic_DNA"/>
</dbReference>
<dbReference type="GO" id="GO:0006567">
    <property type="term" value="P:L-threonine catabolic process"/>
    <property type="evidence" value="ECO:0007669"/>
    <property type="project" value="UniProtKB-UniRule"/>
</dbReference>
<dbReference type="InterPro" id="IPR026273">
    <property type="entry name" value="Low_specificity_L-TA_bact"/>
</dbReference>
<dbReference type="RefSeq" id="WP_076723832.1">
    <property type="nucleotide sequence ID" value="NZ_MSCW01000005.1"/>
</dbReference>
<dbReference type="EC" id="4.1.2.48" evidence="8"/>
<dbReference type="PANTHER" id="PTHR48097:SF5">
    <property type="entry name" value="LOW SPECIFICITY L-THREONINE ALDOLASE"/>
    <property type="match status" value="1"/>
</dbReference>
<comment type="catalytic activity">
    <reaction evidence="7 8">
        <text>L-allo-threonine = acetaldehyde + glycine</text>
        <dbReference type="Rhea" id="RHEA:26209"/>
        <dbReference type="ChEBI" id="CHEBI:15343"/>
        <dbReference type="ChEBI" id="CHEBI:57305"/>
        <dbReference type="ChEBI" id="CHEBI:58585"/>
        <dbReference type="EC" id="4.1.2.48"/>
    </reaction>
</comment>
<evidence type="ECO:0000256" key="2">
    <source>
        <dbReference type="ARBA" id="ARBA00006966"/>
    </source>
</evidence>
<dbReference type="FunFam" id="3.40.640.10:FF:000087">
    <property type="entry name" value="L-threonine aldolase"/>
    <property type="match status" value="1"/>
</dbReference>
<evidence type="ECO:0000256" key="1">
    <source>
        <dbReference type="ARBA" id="ARBA00001933"/>
    </source>
</evidence>
<evidence type="ECO:0000256" key="4">
    <source>
        <dbReference type="ARBA" id="ARBA00022898"/>
    </source>
</evidence>
<keyword evidence="5 8" id="KW-0456">Lyase</keyword>
<evidence type="ECO:0000256" key="7">
    <source>
        <dbReference type="ARBA" id="ARBA00050939"/>
    </source>
</evidence>
<evidence type="ECO:0000256" key="6">
    <source>
        <dbReference type="ARBA" id="ARBA00050410"/>
    </source>
</evidence>
<feature type="domain" description="Aromatic amino acid beta-eliminating lyase/threonine aldolase" evidence="9">
    <location>
        <begin position="8"/>
        <end position="297"/>
    </location>
</feature>
<evidence type="ECO:0000313" key="10">
    <source>
        <dbReference type="EMBL" id="ONF43954.1"/>
    </source>
</evidence>
<keyword evidence="11" id="KW-1185">Reference proteome</keyword>
<dbReference type="InterPro" id="IPR015424">
    <property type="entry name" value="PyrdxlP-dep_Trfase"/>
</dbReference>
<comment type="catalytic activity">
    <reaction evidence="6 8">
        <text>L-threonine = acetaldehyde + glycine</text>
        <dbReference type="Rhea" id="RHEA:19625"/>
        <dbReference type="ChEBI" id="CHEBI:15343"/>
        <dbReference type="ChEBI" id="CHEBI:57305"/>
        <dbReference type="ChEBI" id="CHEBI:57926"/>
        <dbReference type="EC" id="4.1.2.48"/>
    </reaction>
</comment>
<name>A0A1V2DT99_9GAMM</name>
<keyword evidence="4 8" id="KW-0663">Pyridoxal phosphate</keyword>
<reference evidence="10 11" key="1">
    <citation type="submission" date="2016-12" db="EMBL/GenBank/DDBJ databases">
        <title>Marinobacter lutaoensis whole genome sequencing.</title>
        <authorList>
            <person name="Verma A."/>
            <person name="Krishnamurthi S."/>
        </authorList>
    </citation>
    <scope>NUCLEOTIDE SEQUENCE [LARGE SCALE GENOMIC DNA]</scope>
    <source>
        <strain evidence="10 11">T5054</strain>
    </source>
</reference>
<dbReference type="InterPro" id="IPR015421">
    <property type="entry name" value="PyrdxlP-dep_Trfase_major"/>
</dbReference>
<comment type="caution">
    <text evidence="10">The sequence shown here is derived from an EMBL/GenBank/DDBJ whole genome shotgun (WGS) entry which is preliminary data.</text>
</comment>
<dbReference type="PIRSF" id="PIRSF038940">
    <property type="entry name" value="Low_specificity_LTA"/>
    <property type="match status" value="1"/>
</dbReference>
<dbReference type="GO" id="GO:0008732">
    <property type="term" value="F:L-allo-threonine aldolase activity"/>
    <property type="evidence" value="ECO:0007669"/>
    <property type="project" value="RHEA"/>
</dbReference>
<gene>
    <name evidence="10" type="ORF">BTO32_06555</name>
</gene>
<dbReference type="Pfam" id="PF01212">
    <property type="entry name" value="Beta_elim_lyase"/>
    <property type="match status" value="1"/>
</dbReference>
<protein>
    <recommendedName>
        <fullName evidence="8">L-threonine aldolase</fullName>
        <ecNumber evidence="8">4.1.2.48</ecNumber>
    </recommendedName>
</protein>
<evidence type="ECO:0000256" key="3">
    <source>
        <dbReference type="ARBA" id="ARBA00011881"/>
    </source>
</evidence>
<evidence type="ECO:0000256" key="8">
    <source>
        <dbReference type="PIRNR" id="PIRNR038940"/>
    </source>
</evidence>
<sequence length="346" mass="38116">MSVSASEQFASDNYSGVCPQAWNAMAEANRMDEPAYGEDRWTQRAADGLRALFDTDCDVYFVFNGTAANSLALAAIGQSFHSVICHELAHIETDECGGPEYASNGAKLLLGQGPNGKLTPESIEHLVTKRTDIHYPKPKAVSLTQATEVGTLYTPEELKAIRDVADRHRLSIHMDGARFANAVAALDVHPAEITWKAGVDVLCFSGTKNGLAMGEAVVFFNHDLAEDFEWRCKQAGQLASKMRFISAPWCGLLEQDVWLENARHANACAARLEAGLRDLPNVTIRYPRQANGVFVDLPETVQSALRDRGWRFYNFIGGCARLMCSWSTTEAQVDRFLADVRALLLE</sequence>
<dbReference type="Gene3D" id="3.90.1150.10">
    <property type="entry name" value="Aspartate Aminotransferase, domain 1"/>
    <property type="match status" value="1"/>
</dbReference>
<dbReference type="InterPro" id="IPR015422">
    <property type="entry name" value="PyrdxlP-dep_Trfase_small"/>
</dbReference>
<dbReference type="Proteomes" id="UP000189339">
    <property type="component" value="Unassembled WGS sequence"/>
</dbReference>
<organism evidence="10 11">
    <name type="scientific">Marinobacter lutaoensis</name>
    <dbReference type="NCBI Taxonomy" id="135739"/>
    <lineage>
        <taxon>Bacteria</taxon>
        <taxon>Pseudomonadati</taxon>
        <taxon>Pseudomonadota</taxon>
        <taxon>Gammaproteobacteria</taxon>
        <taxon>Pseudomonadales</taxon>
        <taxon>Marinobacteraceae</taxon>
        <taxon>Marinobacter</taxon>
    </lineage>
</organism>
<dbReference type="STRING" id="135739.BTO32_06555"/>
<dbReference type="AlphaFoldDB" id="A0A1V2DT99"/>
<dbReference type="Gene3D" id="3.40.640.10">
    <property type="entry name" value="Type I PLP-dependent aspartate aminotransferase-like (Major domain)"/>
    <property type="match status" value="1"/>
</dbReference>
<dbReference type="InterPro" id="IPR001597">
    <property type="entry name" value="ArAA_b-elim_lyase/Thr_aldolase"/>
</dbReference>
<comment type="subunit">
    <text evidence="3">Homotetramer.</text>
</comment>
<comment type="function">
    <text evidence="8">Catalyzes the cleavage of L-allo-threonine and L-threonine to glycine and acetaldehyde.</text>
</comment>
<proteinExistence type="inferred from homology"/>
<comment type="cofactor">
    <cofactor evidence="1 8">
        <name>pyridoxal 5'-phosphate</name>
        <dbReference type="ChEBI" id="CHEBI:597326"/>
    </cofactor>
</comment>
<accession>A0A1V2DT99</accession>
<evidence type="ECO:0000259" key="9">
    <source>
        <dbReference type="Pfam" id="PF01212"/>
    </source>
</evidence>
<comment type="similarity">
    <text evidence="2 8">Belongs to the threonine aldolase family.</text>
</comment>